<feature type="region of interest" description="Disordered" evidence="1">
    <location>
        <begin position="37"/>
        <end position="60"/>
    </location>
</feature>
<feature type="compositionally biased region" description="Basic and acidic residues" evidence="1">
    <location>
        <begin position="37"/>
        <end position="50"/>
    </location>
</feature>
<proteinExistence type="predicted"/>
<keyword evidence="3" id="KW-1185">Reference proteome</keyword>
<evidence type="ECO:0000313" key="3">
    <source>
        <dbReference type="Proteomes" id="UP001530377"/>
    </source>
</evidence>
<organism evidence="2 3">
    <name type="scientific">Cyclostephanos tholiformis</name>
    <dbReference type="NCBI Taxonomy" id="382380"/>
    <lineage>
        <taxon>Eukaryota</taxon>
        <taxon>Sar</taxon>
        <taxon>Stramenopiles</taxon>
        <taxon>Ochrophyta</taxon>
        <taxon>Bacillariophyta</taxon>
        <taxon>Coscinodiscophyceae</taxon>
        <taxon>Thalassiosirophycidae</taxon>
        <taxon>Stephanodiscales</taxon>
        <taxon>Stephanodiscaceae</taxon>
        <taxon>Cyclostephanos</taxon>
    </lineage>
</organism>
<comment type="caution">
    <text evidence="2">The sequence shown here is derived from an EMBL/GenBank/DDBJ whole genome shotgun (WGS) entry which is preliminary data.</text>
</comment>
<evidence type="ECO:0000313" key="2">
    <source>
        <dbReference type="EMBL" id="KAL3810675.1"/>
    </source>
</evidence>
<dbReference type="AlphaFoldDB" id="A0ABD3RSU0"/>
<protein>
    <submittedName>
        <fullName evidence="2">Uncharacterized protein</fullName>
    </submittedName>
</protein>
<dbReference type="EMBL" id="JALLPB020000312">
    <property type="protein sequence ID" value="KAL3810675.1"/>
    <property type="molecule type" value="Genomic_DNA"/>
</dbReference>
<sequence length="183" mass="20062">MTTGHQVDRFDGGKKKKKIATAGAFRCTSQVESDVRGRGVTIDRAHDSRGNGHRSSAGRARTEYISRRCSWIRTIAGGSSVAAIAPVGRGRGDDVYVPARAHGQVDVEWGERGSIVEEALNFRRPSNPGRRGSRQVSTRTTREVETITPLSNKFRLDVDERFGVGDEGDLARDYFVELGDSVN</sequence>
<dbReference type="Proteomes" id="UP001530377">
    <property type="component" value="Unassembled WGS sequence"/>
</dbReference>
<name>A0ABD3RSU0_9STRA</name>
<accession>A0ABD3RSU0</accession>
<reference evidence="2 3" key="1">
    <citation type="submission" date="2024-10" db="EMBL/GenBank/DDBJ databases">
        <title>Updated reference genomes for cyclostephanoid diatoms.</title>
        <authorList>
            <person name="Roberts W.R."/>
            <person name="Alverson A.J."/>
        </authorList>
    </citation>
    <scope>NUCLEOTIDE SEQUENCE [LARGE SCALE GENOMIC DNA]</scope>
    <source>
        <strain evidence="2 3">AJA228-03</strain>
    </source>
</reference>
<gene>
    <name evidence="2" type="ORF">ACHAXA_003279</name>
</gene>
<evidence type="ECO:0000256" key="1">
    <source>
        <dbReference type="SAM" id="MobiDB-lite"/>
    </source>
</evidence>